<accession>A0A326U5I2</accession>
<reference evidence="2 3" key="1">
    <citation type="submission" date="2018-06" db="EMBL/GenBank/DDBJ databases">
        <title>Genomic Encyclopedia of Archaeal and Bacterial Type Strains, Phase II (KMG-II): from individual species to whole genera.</title>
        <authorList>
            <person name="Goeker M."/>
        </authorList>
    </citation>
    <scope>NUCLEOTIDE SEQUENCE [LARGE SCALE GENOMIC DNA]</scope>
    <source>
        <strain evidence="2 3">ATCC BAA-1881</strain>
    </source>
</reference>
<dbReference type="AlphaFoldDB" id="A0A326U5I2"/>
<dbReference type="OrthoDB" id="161959at2"/>
<protein>
    <submittedName>
        <fullName evidence="2">Uncharacterized protein</fullName>
    </submittedName>
</protein>
<proteinExistence type="predicted"/>
<dbReference type="RefSeq" id="WP_111323158.1">
    <property type="nucleotide sequence ID" value="NZ_BIFX01000001.1"/>
</dbReference>
<comment type="caution">
    <text evidence="2">The sequence shown here is derived from an EMBL/GenBank/DDBJ whole genome shotgun (WGS) entry which is preliminary data.</text>
</comment>
<evidence type="ECO:0000313" key="3">
    <source>
        <dbReference type="Proteomes" id="UP000248806"/>
    </source>
</evidence>
<gene>
    <name evidence="2" type="ORF">EI42_02911</name>
</gene>
<keyword evidence="3" id="KW-1185">Reference proteome</keyword>
<evidence type="ECO:0000256" key="1">
    <source>
        <dbReference type="SAM" id="MobiDB-lite"/>
    </source>
</evidence>
<sequence>MTEGILCAGSNPGSFAISGAKNQELERGQQIEIYLGGRWIAGTVAYSSGLTDPELPDTGHPITRNIGTYPISLDLTDDVVTEASEESFPASDAPGWSGSNVATSAKKQTASVVNGYYFVAEDHSVCGLCIGMKVRIS</sequence>
<dbReference type="EMBL" id="QKUF01000009">
    <property type="protein sequence ID" value="PZW29190.1"/>
    <property type="molecule type" value="Genomic_DNA"/>
</dbReference>
<name>A0A326U5I2_THEHA</name>
<organism evidence="2 3">
    <name type="scientific">Thermosporothrix hazakensis</name>
    <dbReference type="NCBI Taxonomy" id="644383"/>
    <lineage>
        <taxon>Bacteria</taxon>
        <taxon>Bacillati</taxon>
        <taxon>Chloroflexota</taxon>
        <taxon>Ktedonobacteria</taxon>
        <taxon>Ktedonobacterales</taxon>
        <taxon>Thermosporotrichaceae</taxon>
        <taxon>Thermosporothrix</taxon>
    </lineage>
</organism>
<feature type="region of interest" description="Disordered" evidence="1">
    <location>
        <begin position="82"/>
        <end position="101"/>
    </location>
</feature>
<dbReference type="Proteomes" id="UP000248806">
    <property type="component" value="Unassembled WGS sequence"/>
</dbReference>
<evidence type="ECO:0000313" key="2">
    <source>
        <dbReference type="EMBL" id="PZW29190.1"/>
    </source>
</evidence>